<dbReference type="EMBL" id="QZWG01000010">
    <property type="protein sequence ID" value="RZB88971.1"/>
    <property type="molecule type" value="Genomic_DNA"/>
</dbReference>
<dbReference type="AlphaFoldDB" id="A0A445ISB5"/>
<feature type="signal peptide" evidence="1">
    <location>
        <begin position="1"/>
        <end position="22"/>
    </location>
</feature>
<accession>A0A445ISB5</accession>
<protein>
    <submittedName>
        <fullName evidence="2">Uncharacterized protein</fullName>
    </submittedName>
</protein>
<reference evidence="2 3" key="1">
    <citation type="submission" date="2018-09" db="EMBL/GenBank/DDBJ databases">
        <title>A high-quality reference genome of wild soybean provides a powerful tool to mine soybean genomes.</title>
        <authorList>
            <person name="Xie M."/>
            <person name="Chung C.Y.L."/>
            <person name="Li M.-W."/>
            <person name="Wong F.-L."/>
            <person name="Chan T.-F."/>
            <person name="Lam H.-M."/>
        </authorList>
    </citation>
    <scope>NUCLEOTIDE SEQUENCE [LARGE SCALE GENOMIC DNA]</scope>
    <source>
        <strain evidence="3">cv. W05</strain>
        <tissue evidence="2">Hypocotyl of etiolated seedlings</tissue>
    </source>
</reference>
<organism evidence="2 3">
    <name type="scientific">Glycine soja</name>
    <name type="common">Wild soybean</name>
    <dbReference type="NCBI Taxonomy" id="3848"/>
    <lineage>
        <taxon>Eukaryota</taxon>
        <taxon>Viridiplantae</taxon>
        <taxon>Streptophyta</taxon>
        <taxon>Embryophyta</taxon>
        <taxon>Tracheophyta</taxon>
        <taxon>Spermatophyta</taxon>
        <taxon>Magnoliopsida</taxon>
        <taxon>eudicotyledons</taxon>
        <taxon>Gunneridae</taxon>
        <taxon>Pentapetalae</taxon>
        <taxon>rosids</taxon>
        <taxon>fabids</taxon>
        <taxon>Fabales</taxon>
        <taxon>Fabaceae</taxon>
        <taxon>Papilionoideae</taxon>
        <taxon>50 kb inversion clade</taxon>
        <taxon>NPAAA clade</taxon>
        <taxon>indigoferoid/millettioid clade</taxon>
        <taxon>Phaseoleae</taxon>
        <taxon>Glycine</taxon>
        <taxon>Glycine subgen. Soja</taxon>
    </lineage>
</organism>
<proteinExistence type="predicted"/>
<evidence type="ECO:0000256" key="1">
    <source>
        <dbReference type="SAM" id="SignalP"/>
    </source>
</evidence>
<evidence type="ECO:0000313" key="2">
    <source>
        <dbReference type="EMBL" id="RZB88971.1"/>
    </source>
</evidence>
<feature type="chain" id="PRO_5019552143" evidence="1">
    <location>
        <begin position="23"/>
        <end position="89"/>
    </location>
</feature>
<evidence type="ECO:0000313" key="3">
    <source>
        <dbReference type="Proteomes" id="UP000289340"/>
    </source>
</evidence>
<dbReference type="Proteomes" id="UP000289340">
    <property type="component" value="Chromosome 10"/>
</dbReference>
<keyword evidence="1" id="KW-0732">Signal</keyword>
<gene>
    <name evidence="2" type="ORF">D0Y65_028035</name>
</gene>
<name>A0A445ISB5_GLYSO</name>
<keyword evidence="3" id="KW-1185">Reference proteome</keyword>
<comment type="caution">
    <text evidence="2">The sequence shown here is derived from an EMBL/GenBank/DDBJ whole genome shotgun (WGS) entry which is preliminary data.</text>
</comment>
<sequence length="89" mass="9778">MANKYTALLLVVCLIVVASVDAISDAKRGCIDDCHANSCTLQSMLCKNYCCFVCLTVNRRETSEVHTLGNGASRKMKAQMIKDPTEPKH</sequence>